<feature type="compositionally biased region" description="Pro residues" evidence="1">
    <location>
        <begin position="134"/>
        <end position="155"/>
    </location>
</feature>
<evidence type="ECO:0000313" key="3">
    <source>
        <dbReference type="EMBL" id="MEU3553906.1"/>
    </source>
</evidence>
<proteinExistence type="predicted"/>
<comment type="caution">
    <text evidence="3">The sequence shown here is derived from an EMBL/GenBank/DDBJ whole genome shotgun (WGS) entry which is preliminary data.</text>
</comment>
<feature type="region of interest" description="Disordered" evidence="1">
    <location>
        <begin position="115"/>
        <end position="167"/>
    </location>
</feature>
<name>A0ABV2YDU9_9ACTN</name>
<keyword evidence="2" id="KW-0812">Transmembrane</keyword>
<dbReference type="NCBIfam" id="NF041681">
    <property type="entry name" value="HGxxPAAW"/>
    <property type="match status" value="1"/>
</dbReference>
<reference evidence="3 4" key="1">
    <citation type="submission" date="2024-06" db="EMBL/GenBank/DDBJ databases">
        <title>The Natural Products Discovery Center: Release of the First 8490 Sequenced Strains for Exploring Actinobacteria Biosynthetic Diversity.</title>
        <authorList>
            <person name="Kalkreuter E."/>
            <person name="Kautsar S.A."/>
            <person name="Yang D."/>
            <person name="Bader C.D."/>
            <person name="Teijaro C.N."/>
            <person name="Fluegel L."/>
            <person name="Davis C.M."/>
            <person name="Simpson J.R."/>
            <person name="Lauterbach L."/>
            <person name="Steele A.D."/>
            <person name="Gui C."/>
            <person name="Meng S."/>
            <person name="Li G."/>
            <person name="Viehrig K."/>
            <person name="Ye F."/>
            <person name="Su P."/>
            <person name="Kiefer A.F."/>
            <person name="Nichols A."/>
            <person name="Cepeda A.J."/>
            <person name="Yan W."/>
            <person name="Fan B."/>
            <person name="Jiang Y."/>
            <person name="Adhikari A."/>
            <person name="Zheng C.-J."/>
            <person name="Schuster L."/>
            <person name="Cowan T.M."/>
            <person name="Smanski M.J."/>
            <person name="Chevrette M.G."/>
            <person name="De Carvalho L.P.S."/>
            <person name="Shen B."/>
        </authorList>
    </citation>
    <scope>NUCLEOTIDE SEQUENCE [LARGE SCALE GENOMIC DNA]</scope>
    <source>
        <strain evidence="3 4">NPDC038104</strain>
    </source>
</reference>
<keyword evidence="2" id="KW-1133">Transmembrane helix</keyword>
<feature type="transmembrane region" description="Helical" evidence="2">
    <location>
        <begin position="25"/>
        <end position="46"/>
    </location>
</feature>
<evidence type="ECO:0000256" key="2">
    <source>
        <dbReference type="SAM" id="Phobius"/>
    </source>
</evidence>
<feature type="compositionally biased region" description="Basic and acidic residues" evidence="1">
    <location>
        <begin position="116"/>
        <end position="133"/>
    </location>
</feature>
<keyword evidence="4" id="KW-1185">Reference proteome</keyword>
<dbReference type="RefSeq" id="WP_245967640.1">
    <property type="nucleotide sequence ID" value="NZ_BEVZ01000005.1"/>
</dbReference>
<feature type="region of interest" description="Disordered" evidence="1">
    <location>
        <begin position="76"/>
        <end position="102"/>
    </location>
</feature>
<evidence type="ECO:0000313" key="4">
    <source>
        <dbReference type="Proteomes" id="UP001550850"/>
    </source>
</evidence>
<keyword evidence="2" id="KW-0472">Membrane</keyword>
<protein>
    <submittedName>
        <fullName evidence="3">HGxxPAAW family protein</fullName>
    </submittedName>
</protein>
<organism evidence="3 4">
    <name type="scientific">Streptomyces fragilis</name>
    <dbReference type="NCBI Taxonomy" id="67301"/>
    <lineage>
        <taxon>Bacteria</taxon>
        <taxon>Bacillati</taxon>
        <taxon>Actinomycetota</taxon>
        <taxon>Actinomycetes</taxon>
        <taxon>Kitasatosporales</taxon>
        <taxon>Streptomycetaceae</taxon>
        <taxon>Streptomyces</taxon>
    </lineage>
</organism>
<evidence type="ECO:0000256" key="1">
    <source>
        <dbReference type="SAM" id="MobiDB-lite"/>
    </source>
</evidence>
<feature type="compositionally biased region" description="Basic and acidic residues" evidence="1">
    <location>
        <begin position="84"/>
        <end position="95"/>
    </location>
</feature>
<gene>
    <name evidence="3" type="ORF">AB0E65_06735</name>
</gene>
<sequence length="167" mass="17512">MAEAGQVGDVQPQSLSDDEDLGHTLAGWAGACLALVGCALCGAATVAGRPAGFLIGLGVVVLAALLSWVLHLGGWGKPGGPRPAADRHWRTRDRAAAQGHPDCWGCRLARRGRRLTRPEPHRAPEPEPLRAPEPEPQLAPEPEPQLAPEPEPQLAPEPGRRAVTGAV</sequence>
<feature type="transmembrane region" description="Helical" evidence="2">
    <location>
        <begin position="53"/>
        <end position="75"/>
    </location>
</feature>
<dbReference type="EMBL" id="JBEZUR010000006">
    <property type="protein sequence ID" value="MEU3553906.1"/>
    <property type="molecule type" value="Genomic_DNA"/>
</dbReference>
<accession>A0ABV2YDU9</accession>
<dbReference type="Proteomes" id="UP001550850">
    <property type="component" value="Unassembled WGS sequence"/>
</dbReference>